<evidence type="ECO:0000256" key="1">
    <source>
        <dbReference type="SAM" id="MobiDB-lite"/>
    </source>
</evidence>
<evidence type="ECO:0000313" key="2">
    <source>
        <dbReference type="EMBL" id="MCB5411795.1"/>
    </source>
</evidence>
<accession>A0ABS8CRL3</accession>
<sequence length="207" mass="23144">MSKTDRAKKRAAEKASRVTAAPVVALAATPRPAKRGKARMREIRVEQDPQKAMLKARARRWGKPEGQWREMRDPWWGCEAGGAMASVIPSHKDRQEYWEAIQHVRAAIIAFDRAIGAPNRHAQCLRLLLPLEELSADSTTPPADRRSDEEKQDQAVLGMQVIEERIGRSGPGPMAEVMRVVVDDHRARDPAAMVLALGHVVDLRRGR</sequence>
<organism evidence="2 3">
    <name type="scientific">Pseudogemmobacter faecipullorum</name>
    <dbReference type="NCBI Taxonomy" id="2755041"/>
    <lineage>
        <taxon>Bacteria</taxon>
        <taxon>Pseudomonadati</taxon>
        <taxon>Pseudomonadota</taxon>
        <taxon>Alphaproteobacteria</taxon>
        <taxon>Rhodobacterales</taxon>
        <taxon>Paracoccaceae</taxon>
        <taxon>Pseudogemmobacter</taxon>
    </lineage>
</organism>
<dbReference type="RefSeq" id="WP_226937246.1">
    <property type="nucleotide sequence ID" value="NZ_JACDXX010000020.1"/>
</dbReference>
<proteinExistence type="predicted"/>
<comment type="caution">
    <text evidence="2">The sequence shown here is derived from an EMBL/GenBank/DDBJ whole genome shotgun (WGS) entry which is preliminary data.</text>
</comment>
<feature type="compositionally biased region" description="Low complexity" evidence="1">
    <location>
        <begin position="17"/>
        <end position="31"/>
    </location>
</feature>
<keyword evidence="3" id="KW-1185">Reference proteome</keyword>
<evidence type="ECO:0000313" key="3">
    <source>
        <dbReference type="Proteomes" id="UP001198571"/>
    </source>
</evidence>
<name>A0ABS8CRL3_9RHOB</name>
<gene>
    <name evidence="2" type="ORF">H0485_17515</name>
</gene>
<reference evidence="2 3" key="1">
    <citation type="submission" date="2020-07" db="EMBL/GenBank/DDBJ databases">
        <title>Pseudogemmobacter sp. nov., isolated from poultry manure in Taiwan.</title>
        <authorList>
            <person name="Lin S.-Y."/>
            <person name="Tang Y.-S."/>
            <person name="Young C.-C."/>
        </authorList>
    </citation>
    <scope>NUCLEOTIDE SEQUENCE [LARGE SCALE GENOMIC DNA]</scope>
    <source>
        <strain evidence="2 3">CC-YST710</strain>
    </source>
</reference>
<protein>
    <submittedName>
        <fullName evidence="2">Uncharacterized protein</fullName>
    </submittedName>
</protein>
<feature type="region of interest" description="Disordered" evidence="1">
    <location>
        <begin position="1"/>
        <end position="39"/>
    </location>
</feature>
<dbReference type="EMBL" id="JACDXX010000020">
    <property type="protein sequence ID" value="MCB5411795.1"/>
    <property type="molecule type" value="Genomic_DNA"/>
</dbReference>
<dbReference type="Proteomes" id="UP001198571">
    <property type="component" value="Unassembled WGS sequence"/>
</dbReference>